<evidence type="ECO:0000313" key="2">
    <source>
        <dbReference type="Proteomes" id="UP000265520"/>
    </source>
</evidence>
<evidence type="ECO:0000313" key="1">
    <source>
        <dbReference type="EMBL" id="MCI44462.1"/>
    </source>
</evidence>
<proteinExistence type="predicted"/>
<dbReference type="EMBL" id="LXQA010330945">
    <property type="protein sequence ID" value="MCI44462.1"/>
    <property type="molecule type" value="Genomic_DNA"/>
</dbReference>
<dbReference type="AlphaFoldDB" id="A0A392S7P6"/>
<reference evidence="1 2" key="1">
    <citation type="journal article" date="2018" name="Front. Plant Sci.">
        <title>Red Clover (Trifolium pratense) and Zigzag Clover (T. medium) - A Picture of Genomic Similarities and Differences.</title>
        <authorList>
            <person name="Dluhosova J."/>
            <person name="Istvanek J."/>
            <person name="Nedelnik J."/>
            <person name="Repkova J."/>
        </authorList>
    </citation>
    <scope>NUCLEOTIDE SEQUENCE [LARGE SCALE GENOMIC DNA]</scope>
    <source>
        <strain evidence="2">cv. 10/8</strain>
        <tissue evidence="1">Leaf</tissue>
    </source>
</reference>
<keyword evidence="2" id="KW-1185">Reference proteome</keyword>
<protein>
    <submittedName>
        <fullName evidence="1">Uncharacterized protein</fullName>
    </submittedName>
</protein>
<sequence>MTKNFPNGKVTQSVTFKLNDQSKSYH</sequence>
<dbReference type="Proteomes" id="UP000265520">
    <property type="component" value="Unassembled WGS sequence"/>
</dbReference>
<comment type="caution">
    <text evidence="1">The sequence shown here is derived from an EMBL/GenBank/DDBJ whole genome shotgun (WGS) entry which is preliminary data.</text>
</comment>
<accession>A0A392S7P6</accession>
<name>A0A392S7P6_9FABA</name>
<organism evidence="1 2">
    <name type="scientific">Trifolium medium</name>
    <dbReference type="NCBI Taxonomy" id="97028"/>
    <lineage>
        <taxon>Eukaryota</taxon>
        <taxon>Viridiplantae</taxon>
        <taxon>Streptophyta</taxon>
        <taxon>Embryophyta</taxon>
        <taxon>Tracheophyta</taxon>
        <taxon>Spermatophyta</taxon>
        <taxon>Magnoliopsida</taxon>
        <taxon>eudicotyledons</taxon>
        <taxon>Gunneridae</taxon>
        <taxon>Pentapetalae</taxon>
        <taxon>rosids</taxon>
        <taxon>fabids</taxon>
        <taxon>Fabales</taxon>
        <taxon>Fabaceae</taxon>
        <taxon>Papilionoideae</taxon>
        <taxon>50 kb inversion clade</taxon>
        <taxon>NPAAA clade</taxon>
        <taxon>Hologalegina</taxon>
        <taxon>IRL clade</taxon>
        <taxon>Trifolieae</taxon>
        <taxon>Trifolium</taxon>
    </lineage>
</organism>
<feature type="non-terminal residue" evidence="1">
    <location>
        <position position="26"/>
    </location>
</feature>